<dbReference type="Proteomes" id="UP001153269">
    <property type="component" value="Unassembled WGS sequence"/>
</dbReference>
<reference evidence="2" key="1">
    <citation type="submission" date="2020-03" db="EMBL/GenBank/DDBJ databases">
        <authorList>
            <person name="Weist P."/>
        </authorList>
    </citation>
    <scope>NUCLEOTIDE SEQUENCE</scope>
</reference>
<evidence type="ECO:0000313" key="3">
    <source>
        <dbReference type="Proteomes" id="UP001153269"/>
    </source>
</evidence>
<feature type="region of interest" description="Disordered" evidence="1">
    <location>
        <begin position="142"/>
        <end position="167"/>
    </location>
</feature>
<dbReference type="InterPro" id="IPR028101">
    <property type="entry name" value="DUF4616"/>
</dbReference>
<evidence type="ECO:0000256" key="1">
    <source>
        <dbReference type="SAM" id="MobiDB-lite"/>
    </source>
</evidence>
<evidence type="ECO:0000313" key="2">
    <source>
        <dbReference type="EMBL" id="CAB1422871.1"/>
    </source>
</evidence>
<dbReference type="PANTHER" id="PTHR14375">
    <property type="entry name" value="SIMILAR TO RIKEN CDNA 4931414P19"/>
    <property type="match status" value="1"/>
</dbReference>
<feature type="region of interest" description="Disordered" evidence="1">
    <location>
        <begin position="16"/>
        <end position="38"/>
    </location>
</feature>
<dbReference type="PANTHER" id="PTHR14375:SF2">
    <property type="entry name" value="SIMILAR TO RIKEN CDNA 4931414P19"/>
    <property type="match status" value="1"/>
</dbReference>
<proteinExistence type="predicted"/>
<name>A0A9N7U1C4_PLEPL</name>
<sequence length="167" mass="18890">MDKQAEVNAAVHASLDERLTALESNRPSGPEPKRKRRAQCPKLTLLGARQSVLVPDEVEFWRGTTIDMMSDEEDGSSEEISGWIVRPPSFRSQKLSDLCAKLQTRLEADPLPTVRLLRRLSSRKNAELTFCRHRLKGISTRIGRDEEEKRSSITRSDDTLTAVPQHV</sequence>
<comment type="caution">
    <text evidence="2">The sequence shown here is derived from an EMBL/GenBank/DDBJ whole genome shotgun (WGS) entry which is preliminary data.</text>
</comment>
<dbReference type="EMBL" id="CADEAL010000617">
    <property type="protein sequence ID" value="CAB1422871.1"/>
    <property type="molecule type" value="Genomic_DNA"/>
</dbReference>
<protein>
    <submittedName>
        <fullName evidence="2">Uncharacterized protein</fullName>
    </submittedName>
</protein>
<keyword evidence="3" id="KW-1185">Reference proteome</keyword>
<organism evidence="2 3">
    <name type="scientific">Pleuronectes platessa</name>
    <name type="common">European plaice</name>
    <dbReference type="NCBI Taxonomy" id="8262"/>
    <lineage>
        <taxon>Eukaryota</taxon>
        <taxon>Metazoa</taxon>
        <taxon>Chordata</taxon>
        <taxon>Craniata</taxon>
        <taxon>Vertebrata</taxon>
        <taxon>Euteleostomi</taxon>
        <taxon>Actinopterygii</taxon>
        <taxon>Neopterygii</taxon>
        <taxon>Teleostei</taxon>
        <taxon>Neoteleostei</taxon>
        <taxon>Acanthomorphata</taxon>
        <taxon>Carangaria</taxon>
        <taxon>Pleuronectiformes</taxon>
        <taxon>Pleuronectoidei</taxon>
        <taxon>Pleuronectidae</taxon>
        <taxon>Pleuronectes</taxon>
    </lineage>
</organism>
<feature type="compositionally biased region" description="Basic and acidic residues" evidence="1">
    <location>
        <begin position="142"/>
        <end position="158"/>
    </location>
</feature>
<accession>A0A9N7U1C4</accession>
<gene>
    <name evidence="2" type="ORF">PLEPLA_LOCUS10789</name>
</gene>
<dbReference type="Pfam" id="PF15394">
    <property type="entry name" value="DUF4616"/>
    <property type="match status" value="1"/>
</dbReference>
<dbReference type="AlphaFoldDB" id="A0A9N7U1C4"/>